<keyword evidence="2" id="KW-0808">Transferase</keyword>
<dbReference type="GO" id="GO:0016746">
    <property type="term" value="F:acyltransferase activity"/>
    <property type="evidence" value="ECO:0007669"/>
    <property type="project" value="UniProtKB-KW"/>
</dbReference>
<evidence type="ECO:0000259" key="1">
    <source>
        <dbReference type="PROSITE" id="PS51186"/>
    </source>
</evidence>
<sequence length="169" mass="19712">MNKHLKIRQVKEDDAEQFVNLQEDLEQSGFMLHEPGEKKRTVESECERLKKINRLEFTNVWVAEMDQQIVGQITAVRGRELRNRHSVYIALGVHSRFRANGIGGSLIDYLSDWAEDSGVLRLELTVIKKNENAVKLYQKKGFEIEGEKVNSLLINNQLENEYYMYKLIN</sequence>
<dbReference type="PROSITE" id="PS51186">
    <property type="entry name" value="GNAT"/>
    <property type="match status" value="1"/>
</dbReference>
<comment type="caution">
    <text evidence="2">The sequence shown here is derived from an EMBL/GenBank/DDBJ whole genome shotgun (WGS) entry which is preliminary data.</text>
</comment>
<dbReference type="EC" id="2.3.-.-" evidence="2"/>
<dbReference type="Pfam" id="PF00583">
    <property type="entry name" value="Acetyltransf_1"/>
    <property type="match status" value="1"/>
</dbReference>
<accession>A0ABW5WWY7</accession>
<dbReference type="SUPFAM" id="SSF55729">
    <property type="entry name" value="Acyl-CoA N-acyltransferases (Nat)"/>
    <property type="match status" value="1"/>
</dbReference>
<evidence type="ECO:0000313" key="2">
    <source>
        <dbReference type="EMBL" id="MFD2831365.1"/>
    </source>
</evidence>
<dbReference type="CDD" id="cd04301">
    <property type="entry name" value="NAT_SF"/>
    <property type="match status" value="1"/>
</dbReference>
<keyword evidence="2" id="KW-0012">Acyltransferase</keyword>
<keyword evidence="3" id="KW-1185">Reference proteome</keyword>
<dbReference type="PANTHER" id="PTHR43415:SF3">
    <property type="entry name" value="GNAT-FAMILY ACETYLTRANSFERASE"/>
    <property type="match status" value="1"/>
</dbReference>
<name>A0ABW5WWY7_9STAP</name>
<gene>
    <name evidence="2" type="ORF">ACFSX4_12895</name>
</gene>
<protein>
    <submittedName>
        <fullName evidence="2">GNAT family N-acetyltransferase</fullName>
        <ecNumber evidence="2">2.3.-.-</ecNumber>
    </submittedName>
</protein>
<dbReference type="InterPro" id="IPR016181">
    <property type="entry name" value="Acyl_CoA_acyltransferase"/>
</dbReference>
<dbReference type="Proteomes" id="UP001597519">
    <property type="component" value="Unassembled WGS sequence"/>
</dbReference>
<dbReference type="Gene3D" id="3.40.630.30">
    <property type="match status" value="1"/>
</dbReference>
<dbReference type="InterPro" id="IPR000182">
    <property type="entry name" value="GNAT_dom"/>
</dbReference>
<organism evidence="2 3">
    <name type="scientific">Corticicoccus populi</name>
    <dbReference type="NCBI Taxonomy" id="1812821"/>
    <lineage>
        <taxon>Bacteria</taxon>
        <taxon>Bacillati</taxon>
        <taxon>Bacillota</taxon>
        <taxon>Bacilli</taxon>
        <taxon>Bacillales</taxon>
        <taxon>Staphylococcaceae</taxon>
        <taxon>Corticicoccus</taxon>
    </lineage>
</organism>
<evidence type="ECO:0000313" key="3">
    <source>
        <dbReference type="Proteomes" id="UP001597519"/>
    </source>
</evidence>
<dbReference type="EMBL" id="JBHUOQ010000005">
    <property type="protein sequence ID" value="MFD2831365.1"/>
    <property type="molecule type" value="Genomic_DNA"/>
</dbReference>
<proteinExistence type="predicted"/>
<feature type="domain" description="N-acetyltransferase" evidence="1">
    <location>
        <begin position="5"/>
        <end position="169"/>
    </location>
</feature>
<dbReference type="PANTHER" id="PTHR43415">
    <property type="entry name" value="SPERMIDINE N(1)-ACETYLTRANSFERASE"/>
    <property type="match status" value="1"/>
</dbReference>
<reference evidence="3" key="1">
    <citation type="journal article" date="2019" name="Int. J. Syst. Evol. Microbiol.">
        <title>The Global Catalogue of Microorganisms (GCM) 10K type strain sequencing project: providing services to taxonomists for standard genome sequencing and annotation.</title>
        <authorList>
            <consortium name="The Broad Institute Genomics Platform"/>
            <consortium name="The Broad Institute Genome Sequencing Center for Infectious Disease"/>
            <person name="Wu L."/>
            <person name="Ma J."/>
        </authorList>
    </citation>
    <scope>NUCLEOTIDE SEQUENCE [LARGE SCALE GENOMIC DNA]</scope>
    <source>
        <strain evidence="3">KCTC 33575</strain>
    </source>
</reference>
<dbReference type="RefSeq" id="WP_377775555.1">
    <property type="nucleotide sequence ID" value="NZ_JBHUOQ010000005.1"/>
</dbReference>